<evidence type="ECO:0000313" key="1">
    <source>
        <dbReference type="EMBL" id="MFB9203802.1"/>
    </source>
</evidence>
<gene>
    <name evidence="1" type="ORF">ACFFV7_21605</name>
</gene>
<proteinExistence type="predicted"/>
<organism evidence="1 2">
    <name type="scientific">Nonomuraea spiralis</name>
    <dbReference type="NCBI Taxonomy" id="46182"/>
    <lineage>
        <taxon>Bacteria</taxon>
        <taxon>Bacillati</taxon>
        <taxon>Actinomycetota</taxon>
        <taxon>Actinomycetes</taxon>
        <taxon>Streptosporangiales</taxon>
        <taxon>Streptosporangiaceae</taxon>
        <taxon>Nonomuraea</taxon>
    </lineage>
</organism>
<dbReference type="Proteomes" id="UP001589647">
    <property type="component" value="Unassembled WGS sequence"/>
</dbReference>
<sequence>MRAMTRMADRLLEMIVPHTVARATDCSYECCSGWGIGRYCCYYPDGHRSCGSCQRYDYCY</sequence>
<dbReference type="RefSeq" id="WP_125636090.1">
    <property type="nucleotide sequence ID" value="NZ_BMRC01000009.1"/>
</dbReference>
<keyword evidence="2" id="KW-1185">Reference proteome</keyword>
<reference evidence="1 2" key="1">
    <citation type="submission" date="2024-09" db="EMBL/GenBank/DDBJ databases">
        <authorList>
            <person name="Sun Q."/>
            <person name="Mori K."/>
        </authorList>
    </citation>
    <scope>NUCLEOTIDE SEQUENCE [LARGE SCALE GENOMIC DNA]</scope>
    <source>
        <strain evidence="1 2">CCM 3426</strain>
    </source>
</reference>
<accession>A0ABV5IGY9</accession>
<dbReference type="EMBL" id="JBHMEI010000015">
    <property type="protein sequence ID" value="MFB9203802.1"/>
    <property type="molecule type" value="Genomic_DNA"/>
</dbReference>
<protein>
    <submittedName>
        <fullName evidence="1">Uncharacterized protein</fullName>
    </submittedName>
</protein>
<evidence type="ECO:0000313" key="2">
    <source>
        <dbReference type="Proteomes" id="UP001589647"/>
    </source>
</evidence>
<comment type="caution">
    <text evidence="1">The sequence shown here is derived from an EMBL/GenBank/DDBJ whole genome shotgun (WGS) entry which is preliminary data.</text>
</comment>
<name>A0ABV5IGY9_9ACTN</name>